<reference evidence="2" key="1">
    <citation type="submission" date="2013-10" db="EMBL/GenBank/DDBJ databases">
        <title>Genome sequencing of Onchocerca volvulus.</title>
        <authorList>
            <person name="Cotton J."/>
            <person name="Tsai J."/>
            <person name="Stanley E."/>
            <person name="Tracey A."/>
            <person name="Holroyd N."/>
            <person name="Lustigman S."/>
            <person name="Berriman M."/>
        </authorList>
    </citation>
    <scope>NUCLEOTIDE SEQUENCE</scope>
</reference>
<dbReference type="EMBL" id="CMVM020000345">
    <property type="status" value="NOT_ANNOTATED_CDS"/>
    <property type="molecule type" value="Genomic_DNA"/>
</dbReference>
<dbReference type="PANTHER" id="PTHR47331:SF6">
    <property type="entry name" value="DOUBLECORTIN DOMAIN-CONTAINING PROTEIN"/>
    <property type="match status" value="1"/>
</dbReference>
<keyword evidence="2" id="KW-1185">Reference proteome</keyword>
<proteinExistence type="predicted"/>
<dbReference type="GO" id="GO:0003676">
    <property type="term" value="F:nucleic acid binding"/>
    <property type="evidence" value="ECO:0007669"/>
    <property type="project" value="InterPro"/>
</dbReference>
<accession>A0A8R1TJV9</accession>
<dbReference type="EnsemblMetazoa" id="OVOC10839.1">
    <property type="protein sequence ID" value="OVOC10839.1"/>
    <property type="gene ID" value="WBGene00247648"/>
</dbReference>
<protein>
    <submittedName>
        <fullName evidence="1">Uncharacterized protein</fullName>
    </submittedName>
</protein>
<evidence type="ECO:0000313" key="1">
    <source>
        <dbReference type="EnsemblMetazoa" id="OVOC10839.1"/>
    </source>
</evidence>
<dbReference type="Gene3D" id="3.30.420.10">
    <property type="entry name" value="Ribonuclease H-like superfamily/Ribonuclease H"/>
    <property type="match status" value="1"/>
</dbReference>
<name>A0A8R1TJV9_ONCVO</name>
<dbReference type="PANTHER" id="PTHR47331">
    <property type="entry name" value="PHD-TYPE DOMAIN-CONTAINING PROTEIN"/>
    <property type="match status" value="1"/>
</dbReference>
<dbReference type="InterPro" id="IPR036397">
    <property type="entry name" value="RNaseH_sf"/>
</dbReference>
<dbReference type="AlphaFoldDB" id="A0A8R1TJV9"/>
<evidence type="ECO:0000313" key="2">
    <source>
        <dbReference type="Proteomes" id="UP000024404"/>
    </source>
</evidence>
<reference evidence="1" key="2">
    <citation type="submission" date="2022-06" db="UniProtKB">
        <authorList>
            <consortium name="EnsemblMetazoa"/>
        </authorList>
    </citation>
    <scope>IDENTIFICATION</scope>
</reference>
<sequence length="79" mass="9338">MRQRYWIPHEQAYITKILRKICKATQPFETTGVDLFGPIKIMENHVKTKRWMALFTCLATKAVHLEVMESDAYKHSEDL</sequence>
<dbReference type="Proteomes" id="UP000024404">
    <property type="component" value="Unassembled WGS sequence"/>
</dbReference>
<organism evidence="1 2">
    <name type="scientific">Onchocerca volvulus</name>
    <dbReference type="NCBI Taxonomy" id="6282"/>
    <lineage>
        <taxon>Eukaryota</taxon>
        <taxon>Metazoa</taxon>
        <taxon>Ecdysozoa</taxon>
        <taxon>Nematoda</taxon>
        <taxon>Chromadorea</taxon>
        <taxon>Rhabditida</taxon>
        <taxon>Spirurina</taxon>
        <taxon>Spiruromorpha</taxon>
        <taxon>Filarioidea</taxon>
        <taxon>Onchocercidae</taxon>
        <taxon>Onchocerca</taxon>
    </lineage>
</organism>